<protein>
    <recommendedName>
        <fullName evidence="3">HTH cro/C1-type domain-containing protein</fullName>
    </recommendedName>
</protein>
<evidence type="ECO:0008006" key="3">
    <source>
        <dbReference type="Google" id="ProtNLM"/>
    </source>
</evidence>
<accession>A0ABP4IGK0</accession>
<name>A0ABP4IGK0_9PSEU</name>
<keyword evidence="2" id="KW-1185">Reference proteome</keyword>
<organism evidence="1 2">
    <name type="scientific">Pseudonocardia kongjuensis</name>
    <dbReference type="NCBI Taxonomy" id="102227"/>
    <lineage>
        <taxon>Bacteria</taxon>
        <taxon>Bacillati</taxon>
        <taxon>Actinomycetota</taxon>
        <taxon>Actinomycetes</taxon>
        <taxon>Pseudonocardiales</taxon>
        <taxon>Pseudonocardiaceae</taxon>
        <taxon>Pseudonocardia</taxon>
    </lineage>
</organism>
<evidence type="ECO:0000313" key="2">
    <source>
        <dbReference type="Proteomes" id="UP001501414"/>
    </source>
</evidence>
<dbReference type="SUPFAM" id="SSF47413">
    <property type="entry name" value="lambda repressor-like DNA-binding domains"/>
    <property type="match status" value="1"/>
</dbReference>
<sequence length="260" mass="28065">MTDRPRRPARRLVIDWALVEQRRVAAGMTHTELADRVGAGAVTGPARLWTDNDHDTVTLGLLERLCQVLDLHPTELFRAPTRNAQRRHQLAHAEPADVAVLAAALATVTCPPGRAPAAVSSAGLADALGWPLARIGDALAALEAQLADTGLRIDHDPAATSPPPVRGLRARDRHLTDTQRAALHRLHNPEPSLDVEIARLLYAIAHDPRSITERHLAYDPAAVVALQQRGLVRRHTGGSYLELTEDAHYSLAADPAPPAP</sequence>
<proteinExistence type="predicted"/>
<evidence type="ECO:0000313" key="1">
    <source>
        <dbReference type="EMBL" id="GAA1388715.1"/>
    </source>
</evidence>
<reference evidence="2" key="1">
    <citation type="journal article" date="2019" name="Int. J. Syst. Evol. Microbiol.">
        <title>The Global Catalogue of Microorganisms (GCM) 10K type strain sequencing project: providing services to taxonomists for standard genome sequencing and annotation.</title>
        <authorList>
            <consortium name="The Broad Institute Genomics Platform"/>
            <consortium name="The Broad Institute Genome Sequencing Center for Infectious Disease"/>
            <person name="Wu L."/>
            <person name="Ma J."/>
        </authorList>
    </citation>
    <scope>NUCLEOTIDE SEQUENCE [LARGE SCALE GENOMIC DNA]</scope>
    <source>
        <strain evidence="2">JCM 11896</strain>
    </source>
</reference>
<dbReference type="Proteomes" id="UP001501414">
    <property type="component" value="Unassembled WGS sequence"/>
</dbReference>
<dbReference type="EMBL" id="BAAAJK010000008">
    <property type="protein sequence ID" value="GAA1388715.1"/>
    <property type="molecule type" value="Genomic_DNA"/>
</dbReference>
<comment type="caution">
    <text evidence="1">The sequence shown here is derived from an EMBL/GenBank/DDBJ whole genome shotgun (WGS) entry which is preliminary data.</text>
</comment>
<gene>
    <name evidence="1" type="ORF">GCM10009613_26510</name>
</gene>
<dbReference type="InterPro" id="IPR010982">
    <property type="entry name" value="Lambda_DNA-bd_dom_sf"/>
</dbReference>
<dbReference type="RefSeq" id="WP_344022020.1">
    <property type="nucleotide sequence ID" value="NZ_BAAAJK010000008.1"/>
</dbReference>